<dbReference type="AlphaFoldDB" id="A0A1T5E2Z9"/>
<evidence type="ECO:0000313" key="1">
    <source>
        <dbReference type="EMBL" id="SKB78269.1"/>
    </source>
</evidence>
<evidence type="ECO:0000313" key="2">
    <source>
        <dbReference type="Proteomes" id="UP000190852"/>
    </source>
</evidence>
<keyword evidence="2" id="KW-1185">Reference proteome</keyword>
<reference evidence="2" key="1">
    <citation type="submission" date="2017-02" db="EMBL/GenBank/DDBJ databases">
        <authorList>
            <person name="Varghese N."/>
            <person name="Submissions S."/>
        </authorList>
    </citation>
    <scope>NUCLEOTIDE SEQUENCE [LARGE SCALE GENOMIC DNA]</scope>
    <source>
        <strain evidence="2">DSM 24967</strain>
    </source>
</reference>
<protein>
    <submittedName>
        <fullName evidence="1">Uncharacterized protein</fullName>
    </submittedName>
</protein>
<proteinExistence type="predicted"/>
<sequence>MDASYIVWLHGYRKIVKIKKVFSIEVSGCNLREAGASNKAKD</sequence>
<accession>A0A1T5E2Z9</accession>
<dbReference type="EMBL" id="FUYQ01000023">
    <property type="protein sequence ID" value="SKB78269.1"/>
    <property type="molecule type" value="Genomic_DNA"/>
</dbReference>
<name>A0A1T5E2Z9_9BACT</name>
<dbReference type="Proteomes" id="UP000190852">
    <property type="component" value="Unassembled WGS sequence"/>
</dbReference>
<organism evidence="1 2">
    <name type="scientific">Parabacteroides chartae</name>
    <dbReference type="NCBI Taxonomy" id="1037355"/>
    <lineage>
        <taxon>Bacteria</taxon>
        <taxon>Pseudomonadati</taxon>
        <taxon>Bacteroidota</taxon>
        <taxon>Bacteroidia</taxon>
        <taxon>Bacteroidales</taxon>
        <taxon>Tannerellaceae</taxon>
        <taxon>Parabacteroides</taxon>
    </lineage>
</organism>
<gene>
    <name evidence="1" type="ORF">SAMN05660349_02754</name>
</gene>